<proteinExistence type="inferred from homology"/>
<organism evidence="4 5">
    <name type="scientific">Neocallimastix californiae</name>
    <dbReference type="NCBI Taxonomy" id="1754190"/>
    <lineage>
        <taxon>Eukaryota</taxon>
        <taxon>Fungi</taxon>
        <taxon>Fungi incertae sedis</taxon>
        <taxon>Chytridiomycota</taxon>
        <taxon>Chytridiomycota incertae sedis</taxon>
        <taxon>Neocallimastigomycetes</taxon>
        <taxon>Neocallimastigales</taxon>
        <taxon>Neocallimastigaceae</taxon>
        <taxon>Neocallimastix</taxon>
    </lineage>
</organism>
<evidence type="ECO:0000313" key="4">
    <source>
        <dbReference type="EMBL" id="ORY64536.1"/>
    </source>
</evidence>
<comment type="similarity">
    <text evidence="2">Belongs to the cyclin family.</text>
</comment>
<dbReference type="InterPro" id="IPR036915">
    <property type="entry name" value="Cyclin-like_sf"/>
</dbReference>
<dbReference type="PANTHER" id="PTHR10026">
    <property type="entry name" value="CYCLIN"/>
    <property type="match status" value="1"/>
</dbReference>
<dbReference type="InterPro" id="IPR006671">
    <property type="entry name" value="Cyclin_N"/>
</dbReference>
<protein>
    <submittedName>
        <fullName evidence="4">Cyclin-like protein</fullName>
    </submittedName>
</protein>
<keyword evidence="1 2" id="KW-0195">Cyclin</keyword>
<dbReference type="SUPFAM" id="SSF47954">
    <property type="entry name" value="Cyclin-like"/>
    <property type="match status" value="2"/>
</dbReference>
<dbReference type="AlphaFoldDB" id="A0A1Y2DZK0"/>
<comment type="caution">
    <text evidence="4">The sequence shown here is derived from an EMBL/GenBank/DDBJ whole genome shotgun (WGS) entry which is preliminary data.</text>
</comment>
<evidence type="ECO:0000256" key="1">
    <source>
        <dbReference type="ARBA" id="ARBA00023127"/>
    </source>
</evidence>
<reference evidence="4 5" key="1">
    <citation type="submission" date="2016-08" db="EMBL/GenBank/DDBJ databases">
        <title>A Parts List for Fungal Cellulosomes Revealed by Comparative Genomics.</title>
        <authorList>
            <consortium name="DOE Joint Genome Institute"/>
            <person name="Haitjema C.H."/>
            <person name="Gilmore S.P."/>
            <person name="Henske J.K."/>
            <person name="Solomon K.V."/>
            <person name="De Groot R."/>
            <person name="Kuo A."/>
            <person name="Mondo S.J."/>
            <person name="Salamov A.A."/>
            <person name="Labutti K."/>
            <person name="Zhao Z."/>
            <person name="Chiniquy J."/>
            <person name="Barry K."/>
            <person name="Brewer H.M."/>
            <person name="Purvine S.O."/>
            <person name="Wright A.T."/>
            <person name="Boxma B."/>
            <person name="Van Alen T."/>
            <person name="Hackstein J.H."/>
            <person name="Baker S.E."/>
            <person name="Grigoriev I.V."/>
            <person name="O'Malley M.A."/>
        </authorList>
    </citation>
    <scope>NUCLEOTIDE SEQUENCE [LARGE SCALE GENOMIC DNA]</scope>
    <source>
        <strain evidence="4 5">G1</strain>
    </source>
</reference>
<dbReference type="GO" id="GO:0006357">
    <property type="term" value="P:regulation of transcription by RNA polymerase II"/>
    <property type="evidence" value="ECO:0007669"/>
    <property type="project" value="InterPro"/>
</dbReference>
<dbReference type="GO" id="GO:0016538">
    <property type="term" value="F:cyclin-dependent protein serine/threonine kinase regulator activity"/>
    <property type="evidence" value="ECO:0007669"/>
    <property type="project" value="InterPro"/>
</dbReference>
<evidence type="ECO:0000256" key="2">
    <source>
        <dbReference type="RuleBase" id="RU000383"/>
    </source>
</evidence>
<name>A0A1Y2DZK0_9FUNG</name>
<dbReference type="Pfam" id="PF00134">
    <property type="entry name" value="Cyclin_N"/>
    <property type="match status" value="1"/>
</dbReference>
<gene>
    <name evidence="4" type="ORF">LY90DRAFT_700828</name>
</gene>
<sequence length="415" mass="48277">MQIENKWLFTKDEIENSPSRNFMSLSKENDTRRIACKFIQHVARAARINLSRSAITTAQILLHRYYMRKSFSDNNPWDVSIGAIFLASKLVSEYSSRISRYLIHECARVAKKIHDPKYELNPNEKEYGYWKNNMHFYEMEILRIVCFDLMFDEPYSICATYCDKINASKEVRAVSCYLLDESFIRTTLCLQYPMKVIAAGALLLSLFQDKISESLKNQTLKLFKESNIDNSDVKDVANTLKSMILKMDENVSPAHSNEIKQNTHVSSNNGYSKMYSPLARTYMKSPLSQEVADNFKQPNSINSNYVYSSPMASPVSNKELNIGDHTNMNENLYINSSSNDYISNGYNSIKYNSKNYIPYNKFQGRQNKDKFRSKKFDKIRQKNIYYNNTRNNKYHISPTYSKINSSNTNSNQLYL</sequence>
<dbReference type="InterPro" id="IPR043198">
    <property type="entry name" value="Cyclin/Ssn8"/>
</dbReference>
<evidence type="ECO:0000259" key="3">
    <source>
        <dbReference type="SMART" id="SM00385"/>
    </source>
</evidence>
<dbReference type="Gene3D" id="1.10.472.10">
    <property type="entry name" value="Cyclin-like"/>
    <property type="match status" value="2"/>
</dbReference>
<dbReference type="Pfam" id="PF02984">
    <property type="entry name" value="Cyclin_C"/>
    <property type="match status" value="1"/>
</dbReference>
<dbReference type="InterPro" id="IPR013763">
    <property type="entry name" value="Cyclin-like_dom"/>
</dbReference>
<keyword evidence="5" id="KW-1185">Reference proteome</keyword>
<dbReference type="InterPro" id="IPR004367">
    <property type="entry name" value="Cyclin_C-dom"/>
</dbReference>
<feature type="domain" description="Cyclin-like" evidence="3">
    <location>
        <begin position="160"/>
        <end position="242"/>
    </location>
</feature>
<dbReference type="Proteomes" id="UP000193920">
    <property type="component" value="Unassembled WGS sequence"/>
</dbReference>
<dbReference type="EMBL" id="MCOG01000054">
    <property type="protein sequence ID" value="ORY64536.1"/>
    <property type="molecule type" value="Genomic_DNA"/>
</dbReference>
<dbReference type="SMART" id="SM00385">
    <property type="entry name" value="CYCLIN"/>
    <property type="match status" value="2"/>
</dbReference>
<evidence type="ECO:0000313" key="5">
    <source>
        <dbReference type="Proteomes" id="UP000193920"/>
    </source>
</evidence>
<dbReference type="OrthoDB" id="25002at2759"/>
<dbReference type="STRING" id="1754190.A0A1Y2DZK0"/>
<feature type="domain" description="Cyclin-like" evidence="3">
    <location>
        <begin position="37"/>
        <end position="143"/>
    </location>
</feature>
<accession>A0A1Y2DZK0</accession>